<feature type="transmembrane region" description="Helical" evidence="6">
    <location>
        <begin position="28"/>
        <end position="47"/>
    </location>
</feature>
<name>A0AAP5I3L8_9CYAN</name>
<evidence type="ECO:0000313" key="7">
    <source>
        <dbReference type="EMBL" id="MDR9894176.1"/>
    </source>
</evidence>
<feature type="transmembrane region" description="Helical" evidence="6">
    <location>
        <begin position="301"/>
        <end position="324"/>
    </location>
</feature>
<accession>A0AAP5I3L8</accession>
<protein>
    <submittedName>
        <fullName evidence="7">Flippase-like domain-containing protein</fullName>
    </submittedName>
</protein>
<dbReference type="PANTHER" id="PTHR40277:SF1">
    <property type="entry name" value="BLL5419 PROTEIN"/>
    <property type="match status" value="1"/>
</dbReference>
<dbReference type="AlphaFoldDB" id="A0AAP5I3L8"/>
<dbReference type="GO" id="GO:0005886">
    <property type="term" value="C:plasma membrane"/>
    <property type="evidence" value="ECO:0007669"/>
    <property type="project" value="UniProtKB-SubCell"/>
</dbReference>
<comment type="caution">
    <text evidence="7">The sequence shown here is derived from an EMBL/GenBank/DDBJ whole genome shotgun (WGS) entry which is preliminary data.</text>
</comment>
<dbReference type="Pfam" id="PF03706">
    <property type="entry name" value="LPG_synthase_TM"/>
    <property type="match status" value="1"/>
</dbReference>
<sequence>MPHTPYVVFFNGSEGTLKIKPITFIKTAVSVCLLILVFTHINFAQAWNQCQNLSLPFIIFALLYYTGCQVLSCIRWQVVLNSSGHSAPMSSLISSYFAGMFLNIFLPGALGGDAYRIYRVAKHTKDSEVALVSVFLERFTGLAALSGLALLGLPPAFRLIGRWDIILLFLGCVASLVGAVLLISSPKLLILAEPWLEKFNLSRLAARFAKIQILLRKFAQHPQALALSMGLSLILQLGIVYYHYLIAQQLKIPISYLQLLVFVPIIVVVTLLPISLGGLGLKEGLWIYLFSRIGLSAEQALLLSVVITALSWLLSLPGSLILLLDSTGFQQVRKGDGG</sequence>
<dbReference type="InterPro" id="IPR022791">
    <property type="entry name" value="L-PG_synthase/AglD"/>
</dbReference>
<evidence type="ECO:0000256" key="5">
    <source>
        <dbReference type="ARBA" id="ARBA00023136"/>
    </source>
</evidence>
<evidence type="ECO:0000256" key="3">
    <source>
        <dbReference type="ARBA" id="ARBA00022692"/>
    </source>
</evidence>
<feature type="transmembrane region" description="Helical" evidence="6">
    <location>
        <begin position="224"/>
        <end position="244"/>
    </location>
</feature>
<keyword evidence="8" id="KW-1185">Reference proteome</keyword>
<keyword evidence="5 6" id="KW-0472">Membrane</keyword>
<evidence type="ECO:0000313" key="8">
    <source>
        <dbReference type="Proteomes" id="UP000667802"/>
    </source>
</evidence>
<dbReference type="EMBL" id="JAALHA020000002">
    <property type="protein sequence ID" value="MDR9894176.1"/>
    <property type="molecule type" value="Genomic_DNA"/>
</dbReference>
<feature type="transmembrane region" description="Helical" evidence="6">
    <location>
        <begin position="165"/>
        <end position="184"/>
    </location>
</feature>
<keyword evidence="4 6" id="KW-1133">Transmembrane helix</keyword>
<dbReference type="Proteomes" id="UP000667802">
    <property type="component" value="Unassembled WGS sequence"/>
</dbReference>
<proteinExistence type="predicted"/>
<feature type="transmembrane region" description="Helical" evidence="6">
    <location>
        <begin position="86"/>
        <end position="110"/>
    </location>
</feature>
<evidence type="ECO:0000256" key="4">
    <source>
        <dbReference type="ARBA" id="ARBA00022989"/>
    </source>
</evidence>
<keyword evidence="2" id="KW-1003">Cell membrane</keyword>
<evidence type="ECO:0000256" key="1">
    <source>
        <dbReference type="ARBA" id="ARBA00004651"/>
    </source>
</evidence>
<dbReference type="NCBIfam" id="TIGR00374">
    <property type="entry name" value="flippase-like domain"/>
    <property type="match status" value="1"/>
</dbReference>
<gene>
    <name evidence="7" type="ORF">G7B40_006265</name>
</gene>
<comment type="subcellular location">
    <subcellularLocation>
        <location evidence="1">Cell membrane</location>
        <topology evidence="1">Multi-pass membrane protein</topology>
    </subcellularLocation>
</comment>
<organism evidence="7 8">
    <name type="scientific">Aetokthonos hydrillicola Thurmond2011</name>
    <dbReference type="NCBI Taxonomy" id="2712845"/>
    <lineage>
        <taxon>Bacteria</taxon>
        <taxon>Bacillati</taxon>
        <taxon>Cyanobacteriota</taxon>
        <taxon>Cyanophyceae</taxon>
        <taxon>Nostocales</taxon>
        <taxon>Hapalosiphonaceae</taxon>
        <taxon>Aetokthonos</taxon>
    </lineage>
</organism>
<feature type="transmembrane region" description="Helical" evidence="6">
    <location>
        <begin position="53"/>
        <end position="74"/>
    </location>
</feature>
<feature type="transmembrane region" description="Helical" evidence="6">
    <location>
        <begin position="256"/>
        <end position="281"/>
    </location>
</feature>
<evidence type="ECO:0000256" key="2">
    <source>
        <dbReference type="ARBA" id="ARBA00022475"/>
    </source>
</evidence>
<reference evidence="8" key="1">
    <citation type="journal article" date="2021" name="Science">
        <title>Hunting the eagle killer: A cyanobacterial neurotoxin causes vacuolar myelinopathy.</title>
        <authorList>
            <person name="Breinlinger S."/>
            <person name="Phillips T.J."/>
            <person name="Haram B.N."/>
            <person name="Mares J."/>
            <person name="Martinez Yerena J.A."/>
            <person name="Hrouzek P."/>
            <person name="Sobotka R."/>
            <person name="Henderson W.M."/>
            <person name="Schmieder P."/>
            <person name="Williams S.M."/>
            <person name="Lauderdale J.D."/>
            <person name="Wilde H.D."/>
            <person name="Gerrin W."/>
            <person name="Kust A."/>
            <person name="Washington J.W."/>
            <person name="Wagner C."/>
            <person name="Geier B."/>
            <person name="Liebeke M."/>
            <person name="Enke H."/>
            <person name="Niedermeyer T.H.J."/>
            <person name="Wilde S.B."/>
        </authorList>
    </citation>
    <scope>NUCLEOTIDE SEQUENCE [LARGE SCALE GENOMIC DNA]</scope>
    <source>
        <strain evidence="8">Thurmond2011</strain>
    </source>
</reference>
<evidence type="ECO:0000256" key="6">
    <source>
        <dbReference type="SAM" id="Phobius"/>
    </source>
</evidence>
<dbReference type="PANTHER" id="PTHR40277">
    <property type="entry name" value="BLL5419 PROTEIN"/>
    <property type="match status" value="1"/>
</dbReference>
<keyword evidence="3 6" id="KW-0812">Transmembrane</keyword>